<gene>
    <name evidence="1" type="ORF">S01H4_57957</name>
</gene>
<dbReference type="AlphaFoldDB" id="X1E237"/>
<comment type="caution">
    <text evidence="1">The sequence shown here is derived from an EMBL/GenBank/DDBJ whole genome shotgun (WGS) entry which is preliminary data.</text>
</comment>
<reference evidence="1" key="1">
    <citation type="journal article" date="2014" name="Front. Microbiol.">
        <title>High frequency of phylogenetically diverse reductive dehalogenase-homologous genes in deep subseafloor sedimentary metagenomes.</title>
        <authorList>
            <person name="Kawai M."/>
            <person name="Futagami T."/>
            <person name="Toyoda A."/>
            <person name="Takaki Y."/>
            <person name="Nishi S."/>
            <person name="Hori S."/>
            <person name="Arai W."/>
            <person name="Tsubouchi T."/>
            <person name="Morono Y."/>
            <person name="Uchiyama I."/>
            <person name="Ito T."/>
            <person name="Fujiyama A."/>
            <person name="Inagaki F."/>
            <person name="Takami H."/>
        </authorList>
    </citation>
    <scope>NUCLEOTIDE SEQUENCE</scope>
    <source>
        <strain evidence="1">Expedition CK06-06</strain>
    </source>
</reference>
<organism evidence="1">
    <name type="scientific">marine sediment metagenome</name>
    <dbReference type="NCBI Taxonomy" id="412755"/>
    <lineage>
        <taxon>unclassified sequences</taxon>
        <taxon>metagenomes</taxon>
        <taxon>ecological metagenomes</taxon>
    </lineage>
</organism>
<accession>X1E237</accession>
<name>X1E237_9ZZZZ</name>
<evidence type="ECO:0000313" key="1">
    <source>
        <dbReference type="EMBL" id="GAH11239.1"/>
    </source>
</evidence>
<sequence length="33" mass="3667">YMQGPVICAFRGGWGTGNYGYALWMILGRLMSP</sequence>
<feature type="non-terminal residue" evidence="1">
    <location>
        <position position="1"/>
    </location>
</feature>
<protein>
    <submittedName>
        <fullName evidence="1">Uncharacterized protein</fullName>
    </submittedName>
</protein>
<dbReference type="EMBL" id="BART01033803">
    <property type="protein sequence ID" value="GAH11239.1"/>
    <property type="molecule type" value="Genomic_DNA"/>
</dbReference>
<proteinExistence type="predicted"/>